<dbReference type="EMBL" id="RBNJ01008957">
    <property type="protein sequence ID" value="RUS27149.1"/>
    <property type="molecule type" value="Genomic_DNA"/>
</dbReference>
<feature type="compositionally biased region" description="Basic and acidic residues" evidence="1">
    <location>
        <begin position="92"/>
        <end position="120"/>
    </location>
</feature>
<feature type="region of interest" description="Disordered" evidence="1">
    <location>
        <begin position="484"/>
        <end position="544"/>
    </location>
</feature>
<protein>
    <submittedName>
        <fullName evidence="2">Uncharacterized protein</fullName>
    </submittedName>
</protein>
<comment type="caution">
    <text evidence="2">The sequence shown here is derived from an EMBL/GenBank/DDBJ whole genome shotgun (WGS) entry which is preliminary data.</text>
</comment>
<name>A0A433QBN7_9FUNG</name>
<proteinExistence type="predicted"/>
<gene>
    <name evidence="2" type="ORF">BC938DRAFT_483654</name>
</gene>
<feature type="non-terminal residue" evidence="2">
    <location>
        <position position="818"/>
    </location>
</feature>
<organism evidence="2 3">
    <name type="scientific">Jimgerdemannia flammicorona</name>
    <dbReference type="NCBI Taxonomy" id="994334"/>
    <lineage>
        <taxon>Eukaryota</taxon>
        <taxon>Fungi</taxon>
        <taxon>Fungi incertae sedis</taxon>
        <taxon>Mucoromycota</taxon>
        <taxon>Mucoromycotina</taxon>
        <taxon>Endogonomycetes</taxon>
        <taxon>Endogonales</taxon>
        <taxon>Endogonaceae</taxon>
        <taxon>Jimgerdemannia</taxon>
    </lineage>
</organism>
<feature type="compositionally biased region" description="Polar residues" evidence="1">
    <location>
        <begin position="532"/>
        <end position="544"/>
    </location>
</feature>
<evidence type="ECO:0000313" key="2">
    <source>
        <dbReference type="EMBL" id="RUS27149.1"/>
    </source>
</evidence>
<evidence type="ECO:0000256" key="1">
    <source>
        <dbReference type="SAM" id="MobiDB-lite"/>
    </source>
</evidence>
<keyword evidence="3" id="KW-1185">Reference proteome</keyword>
<feature type="region of interest" description="Disordered" evidence="1">
    <location>
        <begin position="82"/>
        <end position="185"/>
    </location>
</feature>
<dbReference type="Proteomes" id="UP000274822">
    <property type="component" value="Unassembled WGS sequence"/>
</dbReference>
<feature type="compositionally biased region" description="Basic and acidic residues" evidence="1">
    <location>
        <begin position="246"/>
        <end position="256"/>
    </location>
</feature>
<dbReference type="AlphaFoldDB" id="A0A433QBN7"/>
<sequence>MSSLLMSDIMHEKMWVSEHSDTVAYLNHPDTLTSLNDLARLYKDDREDEQIFSTASVAPVARAFPVSDMVFESEAQENRKQFGELSTAKITVGEKDPVSPRKNIDGHDRKIDKNDDENHIPRKNQAKSSCSHEWNKGGDSHSGDVGPSDRGDLGEGFSFSGDEAGGAGRSPNTNGNNEEDSDDVGLSRVVESNSTQIDIANWRQLLRMFCCYPSVVLRDHHIADVEGNSRPNVQLNETAPRGSSILRDDADERNVGNNKFEDDLTLSKVFYSWLEKQPEEEKEDAELVELHLLGKCIVDIIDKDQLVMLVPIHLLDDMNWYTDDLGIRLYVRQQLTEDQLQKLNEVIKNKGTLFKGVEQLVFVDVVASGVGGDNVELSDGSNNEGQEADGHDQRVGESNGEKGGSSIGVGPPDLDRAGSANPSGNNEEGVDGDGLSRPEASNSTQSMIGNWQHLLGSFCDLCCCCCRVWRDSRSAEVDEILPDLHAPSNADDNPIVQTPTLPPILSNSPPDSPNERTAAVAGLHTSEEGETHSNTSDTKPNIVNHNRETNVSQGINAAGSKIQYSNFTIFNGINPSAPTPEKSEDAKFSVAVYTSTTAVLDDKKQEFTIKFTLTITVTKSSHQFELNDIILAGGLEHLTANERYYFNNLLVEIAPRNAQTECSQVQPVNKSQGHWLISERTSSNAIRWCHKIDDPEKHAGVLRYEIETHRVEHKWEHFCSEPTEYSIDVKVGLTFSRHRFYTGARLQNDYDLVNSVSIRIKNIREHHKVMETARALSCKWELTKANYVPRRLNSTDTSKAFIRLAHFTECTKCCALAA</sequence>
<feature type="region of interest" description="Disordered" evidence="1">
    <location>
        <begin position="230"/>
        <end position="256"/>
    </location>
</feature>
<reference evidence="2 3" key="1">
    <citation type="journal article" date="2018" name="New Phytol.">
        <title>Phylogenomics of Endogonaceae and evolution of mycorrhizas within Mucoromycota.</title>
        <authorList>
            <person name="Chang Y."/>
            <person name="Desiro A."/>
            <person name="Na H."/>
            <person name="Sandor L."/>
            <person name="Lipzen A."/>
            <person name="Clum A."/>
            <person name="Barry K."/>
            <person name="Grigoriev I.V."/>
            <person name="Martin F.M."/>
            <person name="Stajich J.E."/>
            <person name="Smith M.E."/>
            <person name="Bonito G."/>
            <person name="Spatafora J.W."/>
        </authorList>
    </citation>
    <scope>NUCLEOTIDE SEQUENCE [LARGE SCALE GENOMIC DNA]</scope>
    <source>
        <strain evidence="2 3">AD002</strain>
    </source>
</reference>
<feature type="region of interest" description="Disordered" evidence="1">
    <location>
        <begin position="374"/>
        <end position="443"/>
    </location>
</feature>
<evidence type="ECO:0000313" key="3">
    <source>
        <dbReference type="Proteomes" id="UP000274822"/>
    </source>
</evidence>
<feature type="compositionally biased region" description="Polar residues" evidence="1">
    <location>
        <begin position="495"/>
        <end position="509"/>
    </location>
</feature>
<accession>A0A433QBN7</accession>
<feature type="compositionally biased region" description="Basic and acidic residues" evidence="1">
    <location>
        <begin position="133"/>
        <end position="153"/>
    </location>
</feature>